<dbReference type="EMBL" id="AP027370">
    <property type="protein sequence ID" value="BDY12056.1"/>
    <property type="molecule type" value="Genomic_DNA"/>
</dbReference>
<evidence type="ECO:0000313" key="1">
    <source>
        <dbReference type="EMBL" id="BDY12056.1"/>
    </source>
</evidence>
<dbReference type="PANTHER" id="PTHR33383:SF1">
    <property type="entry name" value="MEMBRANE PROTEIN INSERTION EFFICIENCY FACTOR-RELATED"/>
    <property type="match status" value="1"/>
</dbReference>
<accession>A0ABN6WSV0</accession>
<sequence>MIREVLSGSLKFYQKYLTLLGFGSCRYYPTCSEYAKWQIQTNPNIFKALFSSTLRILRCNQLFDGGIDYPKISCNHFTAIQKGKKLPNITFWYVPESNGCRVIKNIFSKGQS</sequence>
<reference evidence="1 2" key="1">
    <citation type="submission" date="2023-03" db="EMBL/GenBank/DDBJ databases">
        <title>Description of Hydrogenimonas sp. ISO32.</title>
        <authorList>
            <person name="Mino S."/>
            <person name="Fukazawa S."/>
            <person name="Sawabe T."/>
        </authorList>
    </citation>
    <scope>NUCLEOTIDE SEQUENCE [LARGE SCALE GENOMIC DNA]</scope>
    <source>
        <strain evidence="1 2">ISO32</strain>
    </source>
</reference>
<proteinExistence type="predicted"/>
<gene>
    <name evidence="1" type="ORF">HCR_03680</name>
</gene>
<protein>
    <submittedName>
        <fullName evidence="1">Membrane protein insertion efficiency factor</fullName>
    </submittedName>
</protein>
<dbReference type="Pfam" id="PF01809">
    <property type="entry name" value="YidD"/>
    <property type="match status" value="1"/>
</dbReference>
<evidence type="ECO:0000313" key="2">
    <source>
        <dbReference type="Proteomes" id="UP001321445"/>
    </source>
</evidence>
<dbReference type="SMART" id="SM01234">
    <property type="entry name" value="Haemolytic"/>
    <property type="match status" value="1"/>
</dbReference>
<dbReference type="PANTHER" id="PTHR33383">
    <property type="entry name" value="MEMBRANE PROTEIN INSERTION EFFICIENCY FACTOR-RELATED"/>
    <property type="match status" value="1"/>
</dbReference>
<dbReference type="Proteomes" id="UP001321445">
    <property type="component" value="Chromosome"/>
</dbReference>
<dbReference type="NCBIfam" id="TIGR00278">
    <property type="entry name" value="membrane protein insertion efficiency factor YidD"/>
    <property type="match status" value="1"/>
</dbReference>
<dbReference type="InterPro" id="IPR002696">
    <property type="entry name" value="Membr_insert_effic_factor_YidD"/>
</dbReference>
<name>A0ABN6WSV0_9BACT</name>
<organism evidence="1 2">
    <name type="scientific">Hydrogenimonas cancrithermarum</name>
    <dbReference type="NCBI Taxonomy" id="2993563"/>
    <lineage>
        <taxon>Bacteria</taxon>
        <taxon>Pseudomonadati</taxon>
        <taxon>Campylobacterota</taxon>
        <taxon>Epsilonproteobacteria</taxon>
        <taxon>Campylobacterales</taxon>
        <taxon>Hydrogenimonadaceae</taxon>
        <taxon>Hydrogenimonas</taxon>
    </lineage>
</organism>
<keyword evidence="2" id="KW-1185">Reference proteome</keyword>